<gene>
    <name evidence="1" type="ordered locus">VIT_09s0002g04200</name>
</gene>
<dbReference type="Proteomes" id="UP000009183">
    <property type="component" value="Chromosome 9"/>
</dbReference>
<dbReference type="PaxDb" id="29760-VIT_09s0002g04200.t01"/>
<evidence type="ECO:0000313" key="1">
    <source>
        <dbReference type="EMBL" id="CCB59462.1"/>
    </source>
</evidence>
<dbReference type="HOGENOM" id="CLU_2659592_0_0_1"/>
<evidence type="ECO:0000313" key="2">
    <source>
        <dbReference type="Proteomes" id="UP000009183"/>
    </source>
</evidence>
<organism evidence="1 2">
    <name type="scientific">Vitis vinifera</name>
    <name type="common">Grape</name>
    <dbReference type="NCBI Taxonomy" id="29760"/>
    <lineage>
        <taxon>Eukaryota</taxon>
        <taxon>Viridiplantae</taxon>
        <taxon>Streptophyta</taxon>
        <taxon>Embryophyta</taxon>
        <taxon>Tracheophyta</taxon>
        <taxon>Spermatophyta</taxon>
        <taxon>Magnoliopsida</taxon>
        <taxon>eudicotyledons</taxon>
        <taxon>Gunneridae</taxon>
        <taxon>Pentapetalae</taxon>
        <taxon>rosids</taxon>
        <taxon>Vitales</taxon>
        <taxon>Vitaceae</taxon>
        <taxon>Viteae</taxon>
        <taxon>Vitis</taxon>
    </lineage>
</organism>
<accession>F6HYD9</accession>
<sequence>MKLPLSVVAPCPPANPIEERFIDRPQRTFMAMNSFCLAGEDETSTSFSKFMAKTQTLMIQVFFEATTPDTREAGNH</sequence>
<name>F6HYD9_VITVI</name>
<dbReference type="AlphaFoldDB" id="F6HYD9"/>
<proteinExistence type="predicted"/>
<dbReference type="InParanoid" id="F6HYD9"/>
<keyword evidence="2" id="KW-1185">Reference proteome</keyword>
<dbReference type="EMBL" id="FN596494">
    <property type="protein sequence ID" value="CCB59462.1"/>
    <property type="molecule type" value="Genomic_DNA"/>
</dbReference>
<protein>
    <submittedName>
        <fullName evidence="1">Uncharacterized protein</fullName>
    </submittedName>
</protein>
<reference evidence="2" key="1">
    <citation type="journal article" date="2007" name="Nature">
        <title>The grapevine genome sequence suggests ancestral hexaploidization in major angiosperm phyla.</title>
        <authorList>
            <consortium name="The French-Italian Public Consortium for Grapevine Genome Characterization."/>
            <person name="Jaillon O."/>
            <person name="Aury J.-M."/>
            <person name="Noel B."/>
            <person name="Policriti A."/>
            <person name="Clepet C."/>
            <person name="Casagrande A."/>
            <person name="Choisne N."/>
            <person name="Aubourg S."/>
            <person name="Vitulo N."/>
            <person name="Jubin C."/>
            <person name="Vezzi A."/>
            <person name="Legeai F."/>
            <person name="Hugueney P."/>
            <person name="Dasilva C."/>
            <person name="Horner D."/>
            <person name="Mica E."/>
            <person name="Jublot D."/>
            <person name="Poulain J."/>
            <person name="Bruyere C."/>
            <person name="Billault A."/>
            <person name="Segurens B."/>
            <person name="Gouyvenoux M."/>
            <person name="Ugarte E."/>
            <person name="Cattonaro F."/>
            <person name="Anthouard V."/>
            <person name="Vico V."/>
            <person name="Del Fabbro C."/>
            <person name="Alaux M."/>
            <person name="Di Gaspero G."/>
            <person name="Dumas V."/>
            <person name="Felice N."/>
            <person name="Paillard S."/>
            <person name="Juman I."/>
            <person name="Moroldo M."/>
            <person name="Scalabrin S."/>
            <person name="Canaguier A."/>
            <person name="Le Clainche I."/>
            <person name="Malacrida G."/>
            <person name="Durand E."/>
            <person name="Pesole G."/>
            <person name="Laucou V."/>
            <person name="Chatelet P."/>
            <person name="Merdinoglu D."/>
            <person name="Delledonne M."/>
            <person name="Pezzotti M."/>
            <person name="Lecharny A."/>
            <person name="Scarpelli C."/>
            <person name="Artiguenave F."/>
            <person name="Pe M.E."/>
            <person name="Valle G."/>
            <person name="Morgante M."/>
            <person name="Caboche M."/>
            <person name="Adam-Blondon A.-F."/>
            <person name="Weissenbach J."/>
            <person name="Quetier F."/>
            <person name="Wincker P."/>
        </authorList>
    </citation>
    <scope>NUCLEOTIDE SEQUENCE [LARGE SCALE GENOMIC DNA]</scope>
    <source>
        <strain evidence="2">cv. Pinot noir / PN40024</strain>
    </source>
</reference>
<dbReference type="STRING" id="29760.F6HYD9"/>